<dbReference type="Proteomes" id="UP000479000">
    <property type="component" value="Unassembled WGS sequence"/>
</dbReference>
<evidence type="ECO:0000313" key="1">
    <source>
        <dbReference type="EMBL" id="CAB0013133.1"/>
    </source>
</evidence>
<name>A0A6H5HBE5_9HEMI</name>
<reference evidence="1 2" key="1">
    <citation type="submission" date="2020-02" db="EMBL/GenBank/DDBJ databases">
        <authorList>
            <person name="Ferguson B K."/>
        </authorList>
    </citation>
    <scope>NUCLEOTIDE SEQUENCE [LARGE SCALE GENOMIC DNA]</scope>
</reference>
<feature type="non-terminal residue" evidence="1">
    <location>
        <position position="1"/>
    </location>
</feature>
<dbReference type="EMBL" id="CADCXU010026126">
    <property type="protein sequence ID" value="CAB0013133.1"/>
    <property type="molecule type" value="Genomic_DNA"/>
</dbReference>
<keyword evidence="2" id="KW-1185">Reference proteome</keyword>
<organism evidence="1 2">
    <name type="scientific">Nesidiocoris tenuis</name>
    <dbReference type="NCBI Taxonomy" id="355587"/>
    <lineage>
        <taxon>Eukaryota</taxon>
        <taxon>Metazoa</taxon>
        <taxon>Ecdysozoa</taxon>
        <taxon>Arthropoda</taxon>
        <taxon>Hexapoda</taxon>
        <taxon>Insecta</taxon>
        <taxon>Pterygota</taxon>
        <taxon>Neoptera</taxon>
        <taxon>Paraneoptera</taxon>
        <taxon>Hemiptera</taxon>
        <taxon>Heteroptera</taxon>
        <taxon>Panheteroptera</taxon>
        <taxon>Cimicomorpha</taxon>
        <taxon>Miridae</taxon>
        <taxon>Dicyphina</taxon>
        <taxon>Nesidiocoris</taxon>
    </lineage>
</organism>
<accession>A0A6H5HBE5</accession>
<sequence>HPLQSQSGVSSLLSDALHQQTAIFPSHQLPGFKGQKGKFSSGFAHPFGAL</sequence>
<protein>
    <submittedName>
        <fullName evidence="1">Uncharacterized protein</fullName>
    </submittedName>
</protein>
<evidence type="ECO:0000313" key="2">
    <source>
        <dbReference type="Proteomes" id="UP000479000"/>
    </source>
</evidence>
<gene>
    <name evidence="1" type="ORF">NTEN_LOCUS17772</name>
</gene>
<dbReference type="AlphaFoldDB" id="A0A6H5HBE5"/>
<proteinExistence type="predicted"/>